<proteinExistence type="predicted"/>
<dbReference type="EMBL" id="JACEZT010000029">
    <property type="protein sequence ID" value="MBA5640261.1"/>
    <property type="molecule type" value="Genomic_DNA"/>
</dbReference>
<protein>
    <submittedName>
        <fullName evidence="1">Uncharacterized protein</fullName>
    </submittedName>
</protein>
<accession>A0A7W2EX78</accession>
<evidence type="ECO:0000313" key="2">
    <source>
        <dbReference type="Proteomes" id="UP000534388"/>
    </source>
</evidence>
<comment type="caution">
    <text evidence="1">The sequence shown here is derived from an EMBL/GenBank/DDBJ whole genome shotgun (WGS) entry which is preliminary data.</text>
</comment>
<name>A0A7W2EX78_9BURK</name>
<sequence length="96" mass="11153">MEIHEGVKFGKKKRKEQIARFIDHDNYIYNSLKHAGDSKQRLKPSDDINFDADLKLEAEQKIHDARSEFKRLPFAPGAAYLFSDELLDFLSSNWPA</sequence>
<keyword evidence="2" id="KW-1185">Reference proteome</keyword>
<dbReference type="AlphaFoldDB" id="A0A7W2EX78"/>
<reference evidence="1 2" key="1">
    <citation type="submission" date="2020-07" db="EMBL/GenBank/DDBJ databases">
        <title>Novel species isolated from subtropical streams in China.</title>
        <authorList>
            <person name="Lu H."/>
        </authorList>
    </citation>
    <scope>NUCLEOTIDE SEQUENCE [LARGE SCALE GENOMIC DNA]</scope>
    <source>
        <strain evidence="1 2">LX20W</strain>
    </source>
</reference>
<dbReference type="RefSeq" id="WP_182167516.1">
    <property type="nucleotide sequence ID" value="NZ_JACEZT010000029.1"/>
</dbReference>
<evidence type="ECO:0000313" key="1">
    <source>
        <dbReference type="EMBL" id="MBA5640261.1"/>
    </source>
</evidence>
<organism evidence="1 2">
    <name type="scientific">Rugamonas brunnea</name>
    <dbReference type="NCBI Taxonomy" id="2758569"/>
    <lineage>
        <taxon>Bacteria</taxon>
        <taxon>Pseudomonadati</taxon>
        <taxon>Pseudomonadota</taxon>
        <taxon>Betaproteobacteria</taxon>
        <taxon>Burkholderiales</taxon>
        <taxon>Oxalobacteraceae</taxon>
        <taxon>Telluria group</taxon>
        <taxon>Rugamonas</taxon>
    </lineage>
</organism>
<dbReference type="Proteomes" id="UP000534388">
    <property type="component" value="Unassembled WGS sequence"/>
</dbReference>
<gene>
    <name evidence="1" type="ORF">H3H37_24660</name>
</gene>